<keyword evidence="1" id="KW-1133">Transmembrane helix</keyword>
<dbReference type="AlphaFoldDB" id="A0A074X995"/>
<dbReference type="EMBL" id="KL584988">
    <property type="protein sequence ID" value="KEQ82100.1"/>
    <property type="molecule type" value="Genomic_DNA"/>
</dbReference>
<dbReference type="PANTHER" id="PTHR28254">
    <property type="entry name" value="CYTOCHROME B-C1 COMPLEX SUBUNIT 10"/>
    <property type="match status" value="1"/>
</dbReference>
<keyword evidence="1" id="KW-0812">Transmembrane</keyword>
<reference evidence="2 3" key="1">
    <citation type="journal article" date="2014" name="BMC Genomics">
        <title>Genome sequencing of four Aureobasidium pullulans varieties: biotechnological potential, stress tolerance, and description of new species.</title>
        <authorList>
            <person name="Gostin Ar C."/>
            <person name="Ohm R.A."/>
            <person name="Kogej T."/>
            <person name="Sonjak S."/>
            <person name="Turk M."/>
            <person name="Zajc J."/>
            <person name="Zalar P."/>
            <person name="Grube M."/>
            <person name="Sun H."/>
            <person name="Han J."/>
            <person name="Sharma A."/>
            <person name="Chiniquy J."/>
            <person name="Ngan C.Y."/>
            <person name="Lipzen A."/>
            <person name="Barry K."/>
            <person name="Grigoriev I.V."/>
            <person name="Gunde-Cimerman N."/>
        </authorList>
    </citation>
    <scope>NUCLEOTIDE SEQUENCE [LARGE SCALE GENOMIC DNA]</scope>
    <source>
        <strain evidence="2 3">EXF-150</strain>
    </source>
</reference>
<dbReference type="STRING" id="1043002.A0A074X995"/>
<dbReference type="Proteomes" id="UP000030706">
    <property type="component" value="Unassembled WGS sequence"/>
</dbReference>
<dbReference type="HOGENOM" id="CLU_152072_3_1_1"/>
<dbReference type="PANTHER" id="PTHR28254:SF1">
    <property type="entry name" value="CYTOCHROME B-C1 COMPLEX SUBUNIT 10, MITOCHONDRIAL"/>
    <property type="match status" value="1"/>
</dbReference>
<dbReference type="RefSeq" id="XP_029758287.1">
    <property type="nucleotide sequence ID" value="XM_029905888.1"/>
</dbReference>
<dbReference type="GO" id="GO:0006122">
    <property type="term" value="P:mitochondrial electron transport, ubiquinol to cytochrome c"/>
    <property type="evidence" value="ECO:0007669"/>
    <property type="project" value="InterPro"/>
</dbReference>
<accession>A0A074X995</accession>
<evidence type="ECO:0000313" key="3">
    <source>
        <dbReference type="Proteomes" id="UP000030706"/>
    </source>
</evidence>
<dbReference type="GO" id="GO:0005739">
    <property type="term" value="C:mitochondrion"/>
    <property type="evidence" value="ECO:0007669"/>
    <property type="project" value="GOC"/>
</dbReference>
<dbReference type="Pfam" id="PF09796">
    <property type="entry name" value="QCR10"/>
    <property type="match status" value="1"/>
</dbReference>
<dbReference type="InterPro" id="IPR019182">
    <property type="entry name" value="Cytochrome_b-c1_su10_fun"/>
</dbReference>
<dbReference type="GeneID" id="40748194"/>
<evidence type="ECO:0000313" key="2">
    <source>
        <dbReference type="EMBL" id="KEQ82100.1"/>
    </source>
</evidence>
<evidence type="ECO:0000256" key="1">
    <source>
        <dbReference type="SAM" id="Phobius"/>
    </source>
</evidence>
<keyword evidence="1" id="KW-0472">Membrane</keyword>
<gene>
    <name evidence="2" type="ORF">M438DRAFT_347374</name>
</gene>
<keyword evidence="3" id="KW-1185">Reference proteome</keyword>
<protein>
    <submittedName>
        <fullName evidence="2">Uncharacterized protein</fullName>
    </submittedName>
</protein>
<name>A0A074X995_AURPU</name>
<organism evidence="2 3">
    <name type="scientific">Aureobasidium pullulans EXF-150</name>
    <dbReference type="NCBI Taxonomy" id="1043002"/>
    <lineage>
        <taxon>Eukaryota</taxon>
        <taxon>Fungi</taxon>
        <taxon>Dikarya</taxon>
        <taxon>Ascomycota</taxon>
        <taxon>Pezizomycotina</taxon>
        <taxon>Dothideomycetes</taxon>
        <taxon>Dothideomycetidae</taxon>
        <taxon>Dothideales</taxon>
        <taxon>Saccotheciaceae</taxon>
        <taxon>Aureobasidium</taxon>
    </lineage>
</organism>
<proteinExistence type="predicted"/>
<dbReference type="OrthoDB" id="2391627at2759"/>
<feature type="transmembrane region" description="Helical" evidence="1">
    <location>
        <begin position="6"/>
        <end position="27"/>
    </location>
</feature>
<sequence length="56" mass="6120">MAPYSGTTAAGFGAVAGIFALFFFADIPRVRKDIMQKVPFIGDHFVKEIAPEDNPF</sequence>